<comment type="subcellular location">
    <subcellularLocation>
        <location evidence="1">Cell membrane</location>
        <topology evidence="1">Multi-pass membrane protein</topology>
    </subcellularLocation>
</comment>
<evidence type="ECO:0000313" key="19">
    <source>
        <dbReference type="EMBL" id="MDN3590208.1"/>
    </source>
</evidence>
<evidence type="ECO:0000256" key="5">
    <source>
        <dbReference type="ARBA" id="ARBA00022448"/>
    </source>
</evidence>
<keyword evidence="11 18" id="KW-0472">Membrane</keyword>
<evidence type="ECO:0000256" key="4">
    <source>
        <dbReference type="ARBA" id="ARBA00014689"/>
    </source>
</evidence>
<evidence type="ECO:0000256" key="10">
    <source>
        <dbReference type="ARBA" id="ARBA00023002"/>
    </source>
</evidence>
<dbReference type="PANTHER" id="PTHR36835">
    <property type="entry name" value="CYTOCHROME BO(3) UBIQUINOL OXIDASE SUBUNIT 4"/>
    <property type="match status" value="1"/>
</dbReference>
<name>A0ABT8BDN2_9HYPH</name>
<comment type="similarity">
    <text evidence="2">Belongs to the cytochrome c oxidase bacterial subunit 4 family.</text>
</comment>
<evidence type="ECO:0000256" key="15">
    <source>
        <dbReference type="ARBA" id="ARBA00031887"/>
    </source>
</evidence>
<dbReference type="Pfam" id="PF03626">
    <property type="entry name" value="COX4_pro"/>
    <property type="match status" value="1"/>
</dbReference>
<dbReference type="InterPro" id="IPR050968">
    <property type="entry name" value="Cytochrome_c_oxidase_bac_sub4"/>
</dbReference>
<dbReference type="PANTHER" id="PTHR36835:SF1">
    <property type="entry name" value="CYTOCHROME BO(3) UBIQUINOL OXIDASE SUBUNIT 4"/>
    <property type="match status" value="1"/>
</dbReference>
<keyword evidence="6" id="KW-1003">Cell membrane</keyword>
<evidence type="ECO:0000256" key="6">
    <source>
        <dbReference type="ARBA" id="ARBA00022475"/>
    </source>
</evidence>
<comment type="subunit">
    <text evidence="3">Heterooctamer of two A chains, two B chains, two C chains and two D chains.</text>
</comment>
<evidence type="ECO:0000256" key="9">
    <source>
        <dbReference type="ARBA" id="ARBA00022989"/>
    </source>
</evidence>
<evidence type="ECO:0000256" key="17">
    <source>
        <dbReference type="SAM" id="MobiDB-lite"/>
    </source>
</evidence>
<feature type="transmembrane region" description="Helical" evidence="18">
    <location>
        <begin position="91"/>
        <end position="113"/>
    </location>
</feature>
<evidence type="ECO:0000256" key="14">
    <source>
        <dbReference type="ARBA" id="ARBA00030211"/>
    </source>
</evidence>
<feature type="region of interest" description="Disordered" evidence="17">
    <location>
        <begin position="1"/>
        <end position="20"/>
    </location>
</feature>
<evidence type="ECO:0000256" key="3">
    <source>
        <dbReference type="ARBA" id="ARBA00011700"/>
    </source>
</evidence>
<protein>
    <recommendedName>
        <fullName evidence="4">Cytochrome bo(3) ubiquinol oxidase subunit 4</fullName>
    </recommendedName>
    <alternativeName>
        <fullName evidence="16">Cytochrome o ubiquinol oxidase subunit 4</fullName>
    </alternativeName>
    <alternativeName>
        <fullName evidence="13">Oxidase bo(3) subunit 4</fullName>
    </alternativeName>
    <alternativeName>
        <fullName evidence="14">Ubiquinol oxidase polypeptide IV</fullName>
    </alternativeName>
    <alternativeName>
        <fullName evidence="15">Ubiquinol oxidase subunit 4</fullName>
    </alternativeName>
</protein>
<feature type="region of interest" description="Disordered" evidence="17">
    <location>
        <begin position="131"/>
        <end position="152"/>
    </location>
</feature>
<keyword evidence="8" id="KW-0249">Electron transport</keyword>
<feature type="transmembrane region" description="Helical" evidence="18">
    <location>
        <begin position="30"/>
        <end position="49"/>
    </location>
</feature>
<gene>
    <name evidence="19" type="primary">cyoD</name>
    <name evidence="19" type="ORF">QWZ12_06215</name>
</gene>
<keyword evidence="20" id="KW-1185">Reference proteome</keyword>
<dbReference type="EMBL" id="JAUFPX010000002">
    <property type="protein sequence ID" value="MDN3590208.1"/>
    <property type="molecule type" value="Genomic_DNA"/>
</dbReference>
<keyword evidence="10" id="KW-0560">Oxidoreductase</keyword>
<dbReference type="RefSeq" id="WP_238221578.1">
    <property type="nucleotide sequence ID" value="NZ_BPQD01000001.1"/>
</dbReference>
<sequence length="152" mass="16481">MSAATEDAHVRGSGHEVHEMPGGHGSFRGYMTGFVLSVILTAIPFWLVMSDVLGNPRLTGIIVMGFAVVQIVVHMVYFLHMNTKSEGGWTILALIFTLTLVLITLVGSVWVMYHLDTNMMPADHGMHMPAPQSMPVEPGTAGPAPATHQHNH</sequence>
<comment type="function">
    <text evidence="12">Cytochrome bo(3) ubiquinol terminal oxidase is the component of the aerobic respiratory chain of E.coli that predominates when cells are grown at high aeration. Has proton pump activity across the membrane in addition to electron transfer, pumping 2 protons/electron.</text>
</comment>
<feature type="transmembrane region" description="Helical" evidence="18">
    <location>
        <begin position="61"/>
        <end position="79"/>
    </location>
</feature>
<dbReference type="Proteomes" id="UP001224644">
    <property type="component" value="Unassembled WGS sequence"/>
</dbReference>
<comment type="caution">
    <text evidence="19">The sequence shown here is derived from an EMBL/GenBank/DDBJ whole genome shotgun (WGS) entry which is preliminary data.</text>
</comment>
<evidence type="ECO:0000256" key="11">
    <source>
        <dbReference type="ARBA" id="ARBA00023136"/>
    </source>
</evidence>
<organism evidence="19 20">
    <name type="scientific">Methylobacterium adhaesivum</name>
    <dbReference type="NCBI Taxonomy" id="333297"/>
    <lineage>
        <taxon>Bacteria</taxon>
        <taxon>Pseudomonadati</taxon>
        <taxon>Pseudomonadota</taxon>
        <taxon>Alphaproteobacteria</taxon>
        <taxon>Hyphomicrobiales</taxon>
        <taxon>Methylobacteriaceae</taxon>
        <taxon>Methylobacterium</taxon>
    </lineage>
</organism>
<evidence type="ECO:0000256" key="1">
    <source>
        <dbReference type="ARBA" id="ARBA00004651"/>
    </source>
</evidence>
<reference evidence="20" key="1">
    <citation type="journal article" date="2019" name="Int. J. Syst. Evol. Microbiol.">
        <title>The Global Catalogue of Microorganisms (GCM) 10K type strain sequencing project: providing services to taxonomists for standard genome sequencing and annotation.</title>
        <authorList>
            <consortium name="The Broad Institute Genomics Platform"/>
            <consortium name="The Broad Institute Genome Sequencing Center for Infectious Disease"/>
            <person name="Wu L."/>
            <person name="Ma J."/>
        </authorList>
    </citation>
    <scope>NUCLEOTIDE SEQUENCE [LARGE SCALE GENOMIC DNA]</scope>
    <source>
        <strain evidence="20">CECT 7069</strain>
    </source>
</reference>
<keyword evidence="7 18" id="KW-0812">Transmembrane</keyword>
<evidence type="ECO:0000256" key="18">
    <source>
        <dbReference type="SAM" id="Phobius"/>
    </source>
</evidence>
<dbReference type="NCBIfam" id="TIGR02847">
    <property type="entry name" value="CyoD"/>
    <property type="match status" value="1"/>
</dbReference>
<evidence type="ECO:0000256" key="8">
    <source>
        <dbReference type="ARBA" id="ARBA00022982"/>
    </source>
</evidence>
<keyword evidence="5" id="KW-0813">Transport</keyword>
<proteinExistence type="inferred from homology"/>
<evidence type="ECO:0000256" key="7">
    <source>
        <dbReference type="ARBA" id="ARBA00022692"/>
    </source>
</evidence>
<accession>A0ABT8BDN2</accession>
<evidence type="ECO:0000313" key="20">
    <source>
        <dbReference type="Proteomes" id="UP001224644"/>
    </source>
</evidence>
<evidence type="ECO:0000256" key="12">
    <source>
        <dbReference type="ARBA" id="ARBA00025694"/>
    </source>
</evidence>
<evidence type="ECO:0000256" key="2">
    <source>
        <dbReference type="ARBA" id="ARBA00008079"/>
    </source>
</evidence>
<keyword evidence="9 18" id="KW-1133">Transmembrane helix</keyword>
<evidence type="ECO:0000256" key="13">
    <source>
        <dbReference type="ARBA" id="ARBA00030071"/>
    </source>
</evidence>
<evidence type="ECO:0000256" key="16">
    <source>
        <dbReference type="ARBA" id="ARBA00032185"/>
    </source>
</evidence>
<dbReference type="InterPro" id="IPR014210">
    <property type="entry name" value="Cyt_o_ubiqinol_oxidase_su4"/>
</dbReference>
<dbReference type="InterPro" id="IPR005171">
    <property type="entry name" value="Cyt_c_oxidase_su4_prok"/>
</dbReference>